<evidence type="ECO:0000259" key="1">
    <source>
        <dbReference type="Pfam" id="PF01345"/>
    </source>
</evidence>
<dbReference type="AlphaFoldDB" id="A0A315XPA9"/>
<dbReference type="Pfam" id="PF01345">
    <property type="entry name" value="DUF11"/>
    <property type="match status" value="1"/>
</dbReference>
<dbReference type="Gene3D" id="2.60.40.1170">
    <property type="entry name" value="Mu homology domain, subdomain B"/>
    <property type="match status" value="1"/>
</dbReference>
<organism evidence="2 3">
    <name type="scientific">Methanobrevibacter thaueri</name>
    <dbReference type="NCBI Taxonomy" id="190975"/>
    <lineage>
        <taxon>Archaea</taxon>
        <taxon>Methanobacteriati</taxon>
        <taxon>Methanobacteriota</taxon>
        <taxon>Methanomada group</taxon>
        <taxon>Methanobacteria</taxon>
        <taxon>Methanobacteriales</taxon>
        <taxon>Methanobacteriaceae</taxon>
        <taxon>Methanobrevibacter</taxon>
    </lineage>
</organism>
<name>A0A315XPA9_9EURY</name>
<evidence type="ECO:0000313" key="3">
    <source>
        <dbReference type="Proteomes" id="UP000251717"/>
    </source>
</evidence>
<evidence type="ECO:0000313" key="2">
    <source>
        <dbReference type="EMBL" id="PWB87793.1"/>
    </source>
</evidence>
<sequence length="214" mass="23627">MKVIIIKKIGIIVIFLILALSLTCVSANEITNESQDNTLKVSEDIDNLKSESTQDQLSSAQLELDNDADKENINLGDEVTWIVTAQNFGPDTAKNVKVYDKLPSGLKYVKHTTTKGTFDPETGIWDIGDLKVSDGMVTLKITTVAESTGEKINKAYLTSDNCDDIYEEEEIDVFAQKVSKDIRTASATMHETGNPIFLALITLFMLCAPAFKRK</sequence>
<dbReference type="OrthoDB" id="78410at2157"/>
<dbReference type="Proteomes" id="UP000251717">
    <property type="component" value="Unassembled WGS sequence"/>
</dbReference>
<reference evidence="2 3" key="1">
    <citation type="submission" date="2017-03" db="EMBL/GenBank/DDBJ databases">
        <title>Genome sequence of Methanobrevibacter thaueri.</title>
        <authorList>
            <person name="Poehlein A."/>
            <person name="Seedorf H."/>
            <person name="Daniel R."/>
        </authorList>
    </citation>
    <scope>NUCLEOTIDE SEQUENCE [LARGE SCALE GENOMIC DNA]</scope>
    <source>
        <strain evidence="2 3">DSM 11995</strain>
    </source>
</reference>
<proteinExistence type="predicted"/>
<dbReference type="RefSeq" id="WP_116591732.1">
    <property type="nucleotide sequence ID" value="NZ_MZGS01000017.1"/>
</dbReference>
<accession>A0A315XPA9</accession>
<protein>
    <recommendedName>
        <fullName evidence="1">DUF11 domain-containing protein</fullName>
    </recommendedName>
</protein>
<dbReference type="NCBIfam" id="TIGR01451">
    <property type="entry name" value="B_ant_repeat"/>
    <property type="match status" value="1"/>
</dbReference>
<feature type="domain" description="DUF11" evidence="1">
    <location>
        <begin position="62"/>
        <end position="164"/>
    </location>
</feature>
<dbReference type="InterPro" id="IPR047589">
    <property type="entry name" value="DUF11_rpt"/>
</dbReference>
<dbReference type="EMBL" id="MZGS01000017">
    <property type="protein sequence ID" value="PWB87793.1"/>
    <property type="molecule type" value="Genomic_DNA"/>
</dbReference>
<gene>
    <name evidence="2" type="ORF">MBBTH_07620</name>
</gene>
<comment type="caution">
    <text evidence="2">The sequence shown here is derived from an EMBL/GenBank/DDBJ whole genome shotgun (WGS) entry which is preliminary data.</text>
</comment>
<dbReference type="InterPro" id="IPR001434">
    <property type="entry name" value="OmcB-like_DUF11"/>
</dbReference>
<keyword evidence="3" id="KW-1185">Reference proteome</keyword>